<name>A0A0K2SYC6_LEPSM</name>
<reference evidence="1" key="1">
    <citation type="submission" date="2014-05" db="EMBL/GenBank/DDBJ databases">
        <authorList>
            <person name="Chronopoulou M."/>
        </authorList>
    </citation>
    <scope>NUCLEOTIDE SEQUENCE</scope>
    <source>
        <tissue evidence="1">Whole organism</tissue>
    </source>
</reference>
<evidence type="ECO:0000313" key="1">
    <source>
        <dbReference type="EMBL" id="CDW18261.1"/>
    </source>
</evidence>
<proteinExistence type="predicted"/>
<protein>
    <submittedName>
        <fullName evidence="1">Uncharacterized protein</fullName>
    </submittedName>
</protein>
<sequence length="154" mass="17553">MLEVIQDMVDVDPAVSMRAISREVGCSYWLLWTIVKEDLRYKSYSLCKGEFMNQNTKERMLTKAKALVNSSKSPPSPCILIFLSVEKNFNQDEKVNSKNNCWLCQYAKEVPIIMKTKFPAQVMVLGWSAMRATLCLPMCSPNASKSMQLHTLMS</sequence>
<dbReference type="AlphaFoldDB" id="A0A0K2SYC6"/>
<dbReference type="EMBL" id="HACA01000900">
    <property type="protein sequence ID" value="CDW18261.1"/>
    <property type="molecule type" value="Transcribed_RNA"/>
</dbReference>
<organism evidence="1">
    <name type="scientific">Lepeophtheirus salmonis</name>
    <name type="common">Salmon louse</name>
    <name type="synonym">Caligus salmonis</name>
    <dbReference type="NCBI Taxonomy" id="72036"/>
    <lineage>
        <taxon>Eukaryota</taxon>
        <taxon>Metazoa</taxon>
        <taxon>Ecdysozoa</taxon>
        <taxon>Arthropoda</taxon>
        <taxon>Crustacea</taxon>
        <taxon>Multicrustacea</taxon>
        <taxon>Hexanauplia</taxon>
        <taxon>Copepoda</taxon>
        <taxon>Siphonostomatoida</taxon>
        <taxon>Caligidae</taxon>
        <taxon>Lepeophtheirus</taxon>
    </lineage>
</organism>
<accession>A0A0K2SYC6</accession>